<reference evidence="2 3" key="1">
    <citation type="journal article" date="2014" name="Agronomy (Basel)">
        <title>A Draft Genome Sequence for Ensete ventricosum, the Drought-Tolerant Tree Against Hunger.</title>
        <authorList>
            <person name="Harrison J."/>
            <person name="Moore K.A."/>
            <person name="Paszkiewicz K."/>
            <person name="Jones T."/>
            <person name="Grant M."/>
            <person name="Ambacheew D."/>
            <person name="Muzemil S."/>
            <person name="Studholme D.J."/>
        </authorList>
    </citation>
    <scope>NUCLEOTIDE SEQUENCE [LARGE SCALE GENOMIC DNA]</scope>
</reference>
<sequence length="282" mass="31057">MKCYGDNYFGVIFFFKEEEACGVARRRAKEKRKIASPRRAEGGKCCSIGGHRCFTTFQCYEETRKKEEDWSESIGVQRRDTYRPWNHPSEAIVSMALEQPIQLVCVKPLITVHSLVSFALPQSDLSPQNTYPQNNSGRSYGESLLRFVRDAGPKAKMAAQMKLQQCRARWHDLQASSSATGEAGPSCSTNAEDNRVMKGPICELETDELLRRFTAMGTTGIPEGSLAASSEQRVGGNGSLASPGTAAAPPKSTSIYDLSFWQSMLSSDPSYATTQGLRRDAS</sequence>
<dbReference type="Proteomes" id="UP000287651">
    <property type="component" value="Unassembled WGS sequence"/>
</dbReference>
<dbReference type="AlphaFoldDB" id="A0A426XBB2"/>
<name>A0A426XBB2_ENSVE</name>
<evidence type="ECO:0000313" key="3">
    <source>
        <dbReference type="Proteomes" id="UP000287651"/>
    </source>
</evidence>
<accession>A0A426XBB2</accession>
<feature type="region of interest" description="Disordered" evidence="1">
    <location>
        <begin position="220"/>
        <end position="250"/>
    </location>
</feature>
<proteinExistence type="predicted"/>
<protein>
    <submittedName>
        <fullName evidence="2">Uncharacterized protein</fullName>
    </submittedName>
</protein>
<evidence type="ECO:0000313" key="2">
    <source>
        <dbReference type="EMBL" id="RRT36779.1"/>
    </source>
</evidence>
<gene>
    <name evidence="2" type="ORF">B296_00057732</name>
</gene>
<comment type="caution">
    <text evidence="2">The sequence shown here is derived from an EMBL/GenBank/DDBJ whole genome shotgun (WGS) entry which is preliminary data.</text>
</comment>
<dbReference type="EMBL" id="AMZH03023138">
    <property type="protein sequence ID" value="RRT36779.1"/>
    <property type="molecule type" value="Genomic_DNA"/>
</dbReference>
<evidence type="ECO:0000256" key="1">
    <source>
        <dbReference type="SAM" id="MobiDB-lite"/>
    </source>
</evidence>
<organism evidence="2 3">
    <name type="scientific">Ensete ventricosum</name>
    <name type="common">Abyssinian banana</name>
    <name type="synonym">Musa ensete</name>
    <dbReference type="NCBI Taxonomy" id="4639"/>
    <lineage>
        <taxon>Eukaryota</taxon>
        <taxon>Viridiplantae</taxon>
        <taxon>Streptophyta</taxon>
        <taxon>Embryophyta</taxon>
        <taxon>Tracheophyta</taxon>
        <taxon>Spermatophyta</taxon>
        <taxon>Magnoliopsida</taxon>
        <taxon>Liliopsida</taxon>
        <taxon>Zingiberales</taxon>
        <taxon>Musaceae</taxon>
        <taxon>Ensete</taxon>
    </lineage>
</organism>